<organism evidence="1 2">
    <name type="scientific">Bacillus subtilis subsp. subtilis</name>
    <dbReference type="NCBI Taxonomy" id="135461"/>
    <lineage>
        <taxon>Bacteria</taxon>
        <taxon>Bacillati</taxon>
        <taxon>Bacillota</taxon>
        <taxon>Bacilli</taxon>
        <taxon>Bacillales</taxon>
        <taxon>Bacillaceae</taxon>
        <taxon>Bacillus</taxon>
    </lineage>
</organism>
<protein>
    <recommendedName>
        <fullName evidence="3">Glycosaminoglycan attachment site</fullName>
    </recommendedName>
</protein>
<dbReference type="Proteomes" id="UP000031970">
    <property type="component" value="Unassembled WGS sequence"/>
</dbReference>
<sequence length="339" mass="39193">MDLFSIQVNEDKLHPNFLNVSNDPDLVKVLSSWAMGFQDRDHKFVKEFQTTFNTSFWELYLHACFSNLGFKIDYSYSSPDFVIKTRKQKLEMVIEAVSTRHAEDGTPEYERINAIDNLYKKGKIDTEYHKEIVHLATERLASSISNKANKYYKTYSKLDHVKGKPFILAVGSFEQPFFYLQGIGAIQRVLYGLVNAEWRGNVPYFEYSDNILKRKNGKKIPIGLFNDQKYSYISGILFSSVASIGKVRALSLNKKKNVFFNTYTYNDYDTKGQIKTTPHKKYKESLLDGLSLYLNPYADNPIDPTEFDSNDIAIVHSNELAKLKHGFVYSRTVYDISER</sequence>
<dbReference type="RefSeq" id="WP_017697430.1">
    <property type="nucleotide sequence ID" value="NZ_CP032853.1"/>
</dbReference>
<proteinExistence type="predicted"/>
<name>A0ABD3ZRJ6_BACIU</name>
<evidence type="ECO:0000313" key="1">
    <source>
        <dbReference type="EMBL" id="KIL30741.1"/>
    </source>
</evidence>
<reference evidence="1 2" key="1">
    <citation type="submission" date="2014-11" db="EMBL/GenBank/DDBJ databases">
        <title>Draft Genome Sequences of Nine Bacillus subtilis Strains that Form Spores with High Heat-Resistance.</title>
        <authorList>
            <person name="Krawcyk A.O."/>
            <person name="Berendsen E.M."/>
            <person name="de Jong A."/>
            <person name="Holsappel S."/>
            <person name="Eijlander R.T."/>
            <person name="Wells-Bennik M."/>
            <person name="Kuipers O.P."/>
        </authorList>
    </citation>
    <scope>NUCLEOTIDE SEQUENCE [LARGE SCALE GENOMIC DNA]</scope>
    <source>
        <strain evidence="1 2">B4067</strain>
    </source>
</reference>
<dbReference type="AlphaFoldDB" id="A0ABD3ZRJ6"/>
<evidence type="ECO:0000313" key="2">
    <source>
        <dbReference type="Proteomes" id="UP000031970"/>
    </source>
</evidence>
<dbReference type="EMBL" id="JSXS01000098">
    <property type="protein sequence ID" value="KIL30741.1"/>
    <property type="molecule type" value="Genomic_DNA"/>
</dbReference>
<gene>
    <name evidence="1" type="ORF">B4067_4770</name>
</gene>
<evidence type="ECO:0008006" key="3">
    <source>
        <dbReference type="Google" id="ProtNLM"/>
    </source>
</evidence>
<comment type="caution">
    <text evidence="1">The sequence shown here is derived from an EMBL/GenBank/DDBJ whole genome shotgun (WGS) entry which is preliminary data.</text>
</comment>
<accession>A0ABD3ZRJ6</accession>